<reference evidence="1" key="1">
    <citation type="submission" date="2021-10" db="EMBL/GenBank/DDBJ databases">
        <authorList>
            <person name="Piombo E."/>
        </authorList>
    </citation>
    <scope>NUCLEOTIDE SEQUENCE</scope>
</reference>
<evidence type="ECO:0000313" key="2">
    <source>
        <dbReference type="Proteomes" id="UP000696573"/>
    </source>
</evidence>
<dbReference type="EMBL" id="CABFNQ020000744">
    <property type="protein sequence ID" value="CAH0032700.1"/>
    <property type="molecule type" value="Genomic_DNA"/>
</dbReference>
<sequence>MNFRRPLEHFLRLPLEVEVAVPATSGVLDPHKLLLWNGDGIKDGLDVLWPCLKVIADLVDECWDRDASGGGDGRVLVEVEACAPEDHVVQVLDVAGRDSTVGQIHAGGHVG</sequence>
<dbReference type="Proteomes" id="UP000696573">
    <property type="component" value="Unassembled WGS sequence"/>
</dbReference>
<gene>
    <name evidence="1" type="ORF">CRHIZ90672A_00002482</name>
</gene>
<proteinExistence type="predicted"/>
<dbReference type="AlphaFoldDB" id="A0A9N9VPN6"/>
<dbReference type="OrthoDB" id="10306061at2759"/>
<name>A0A9N9VPN6_9HYPO</name>
<keyword evidence="2" id="KW-1185">Reference proteome</keyword>
<organism evidence="1 2">
    <name type="scientific">Clonostachys rhizophaga</name>
    <dbReference type="NCBI Taxonomy" id="160324"/>
    <lineage>
        <taxon>Eukaryota</taxon>
        <taxon>Fungi</taxon>
        <taxon>Dikarya</taxon>
        <taxon>Ascomycota</taxon>
        <taxon>Pezizomycotina</taxon>
        <taxon>Sordariomycetes</taxon>
        <taxon>Hypocreomycetidae</taxon>
        <taxon>Hypocreales</taxon>
        <taxon>Bionectriaceae</taxon>
        <taxon>Clonostachys</taxon>
    </lineage>
</organism>
<evidence type="ECO:0000313" key="1">
    <source>
        <dbReference type="EMBL" id="CAH0032700.1"/>
    </source>
</evidence>
<comment type="caution">
    <text evidence="1">The sequence shown here is derived from an EMBL/GenBank/DDBJ whole genome shotgun (WGS) entry which is preliminary data.</text>
</comment>
<accession>A0A9N9VPN6</accession>
<protein>
    <submittedName>
        <fullName evidence="1">Uncharacterized protein</fullName>
    </submittedName>
</protein>